<accession>A0AAV0CWN4</accession>
<keyword evidence="8" id="KW-1185">Reference proteome</keyword>
<dbReference type="Proteomes" id="UP001152523">
    <property type="component" value="Unassembled WGS sequence"/>
</dbReference>
<keyword evidence="3" id="KW-0238">DNA-binding</keyword>
<dbReference type="SUPFAM" id="SSF101936">
    <property type="entry name" value="DNA-binding pseudobarrel domain"/>
    <property type="match status" value="1"/>
</dbReference>
<keyword evidence="2" id="KW-0805">Transcription regulation</keyword>
<evidence type="ECO:0000256" key="2">
    <source>
        <dbReference type="ARBA" id="ARBA00023015"/>
    </source>
</evidence>
<proteinExistence type="predicted"/>
<reference evidence="7" key="1">
    <citation type="submission" date="2022-07" db="EMBL/GenBank/DDBJ databases">
        <authorList>
            <person name="Macas J."/>
            <person name="Novak P."/>
            <person name="Neumann P."/>
        </authorList>
    </citation>
    <scope>NUCLEOTIDE SEQUENCE</scope>
</reference>
<evidence type="ECO:0000256" key="3">
    <source>
        <dbReference type="ARBA" id="ARBA00023125"/>
    </source>
</evidence>
<name>A0AAV0CWN4_9ASTE</name>
<evidence type="ECO:0000313" key="7">
    <source>
        <dbReference type="EMBL" id="CAH9084276.1"/>
    </source>
</evidence>
<evidence type="ECO:0000313" key="8">
    <source>
        <dbReference type="Proteomes" id="UP001152523"/>
    </source>
</evidence>
<dbReference type="EMBL" id="CAMAPF010000046">
    <property type="protein sequence ID" value="CAH9084276.1"/>
    <property type="molecule type" value="Genomic_DNA"/>
</dbReference>
<keyword evidence="4" id="KW-0804">Transcription</keyword>
<organism evidence="7 8">
    <name type="scientific">Cuscuta epithymum</name>
    <dbReference type="NCBI Taxonomy" id="186058"/>
    <lineage>
        <taxon>Eukaryota</taxon>
        <taxon>Viridiplantae</taxon>
        <taxon>Streptophyta</taxon>
        <taxon>Embryophyta</taxon>
        <taxon>Tracheophyta</taxon>
        <taxon>Spermatophyta</taxon>
        <taxon>Magnoliopsida</taxon>
        <taxon>eudicotyledons</taxon>
        <taxon>Gunneridae</taxon>
        <taxon>Pentapetalae</taxon>
        <taxon>asterids</taxon>
        <taxon>lamiids</taxon>
        <taxon>Solanales</taxon>
        <taxon>Convolvulaceae</taxon>
        <taxon>Cuscuteae</taxon>
        <taxon>Cuscuta</taxon>
        <taxon>Cuscuta subgen. Cuscuta</taxon>
    </lineage>
</organism>
<protein>
    <recommendedName>
        <fullName evidence="9">TF-B3 domain-containing protein</fullName>
    </recommendedName>
</protein>
<comment type="subcellular location">
    <subcellularLocation>
        <location evidence="1">Nucleus</location>
    </subcellularLocation>
</comment>
<dbReference type="PANTHER" id="PTHR34269:SF11">
    <property type="entry name" value="B3 DOMAIN PROTEIN"/>
    <property type="match status" value="1"/>
</dbReference>
<dbReference type="CDD" id="cd10017">
    <property type="entry name" value="B3_DNA"/>
    <property type="match status" value="1"/>
</dbReference>
<dbReference type="GO" id="GO:0005634">
    <property type="term" value="C:nucleus"/>
    <property type="evidence" value="ECO:0007669"/>
    <property type="project" value="UniProtKB-SubCell"/>
</dbReference>
<evidence type="ECO:0008006" key="9">
    <source>
        <dbReference type="Google" id="ProtNLM"/>
    </source>
</evidence>
<evidence type="ECO:0000256" key="4">
    <source>
        <dbReference type="ARBA" id="ARBA00023163"/>
    </source>
</evidence>
<dbReference type="Gene3D" id="2.40.330.10">
    <property type="entry name" value="DNA-binding pseudobarrel domain"/>
    <property type="match status" value="1"/>
</dbReference>
<evidence type="ECO:0000256" key="5">
    <source>
        <dbReference type="ARBA" id="ARBA00023242"/>
    </source>
</evidence>
<dbReference type="InterPro" id="IPR003340">
    <property type="entry name" value="B3_DNA-bd"/>
</dbReference>
<keyword evidence="5" id="KW-0539">Nucleus</keyword>
<gene>
    <name evidence="7" type="ORF">CEPIT_LOCUS8835</name>
</gene>
<feature type="region of interest" description="Disordered" evidence="6">
    <location>
        <begin position="81"/>
        <end position="143"/>
    </location>
</feature>
<evidence type="ECO:0000256" key="1">
    <source>
        <dbReference type="ARBA" id="ARBA00004123"/>
    </source>
</evidence>
<dbReference type="InterPro" id="IPR051442">
    <property type="entry name" value="B3_domain"/>
</dbReference>
<dbReference type="GO" id="GO:0003677">
    <property type="term" value="F:DNA binding"/>
    <property type="evidence" value="ECO:0007669"/>
    <property type="project" value="UniProtKB-KW"/>
</dbReference>
<comment type="caution">
    <text evidence="7">The sequence shown here is derived from an EMBL/GenBank/DDBJ whole genome shotgun (WGS) entry which is preliminary data.</text>
</comment>
<dbReference type="AlphaFoldDB" id="A0AAV0CWN4"/>
<dbReference type="InterPro" id="IPR015300">
    <property type="entry name" value="DNA-bd_pseudobarrel_sf"/>
</dbReference>
<sequence length="267" mass="29609">MLFYYDFFATLDEKEKGAVGDDITIAAAAVAAEAVSVESVSTDRALPFSARPRPASTLNLIDRLGSLLPKDEGETLTLRLSLPDSGTSTLTTWKRKMSPPCPEATPESKRSRTKASSRREGRDLHQNPSPRASLGEGGGDGPWVKKMLSASDVNSSSRLLLPKAEIMDRYVLPSLDEEKVRACHSGMGLKVKVTDTDDQKTYVLTLLRWKSKSYVLTSNWSESFVRRRLLTEGDSIELSWNAQNLEFFFRKFTNTDNNNNSNVPPST</sequence>
<dbReference type="PANTHER" id="PTHR34269">
    <property type="entry name" value="TRANSCRIPTION FACTOR B3-DOMAIN FAMILY-RELATED"/>
    <property type="match status" value="1"/>
</dbReference>
<evidence type="ECO:0000256" key="6">
    <source>
        <dbReference type="SAM" id="MobiDB-lite"/>
    </source>
</evidence>